<sequence>MENFVLPSRLLPSTACRYPIAISWMEVGWLSSLSFDLILLSYTKILSSVWLSAASASIISMGWCSIFAISHSSLPLVASFMLASSVSMSRICLSIPASSSPFPSSISTSAVPLICNRSCKSSSASHSHGIAALSVTVVFDKFPCTYCQLGVHLAQSFCWSEQCVSSYQKLNGLLHVWQIPVACN</sequence>
<organism evidence="2 3">
    <name type="scientific">Albugo candida</name>
    <dbReference type="NCBI Taxonomy" id="65357"/>
    <lineage>
        <taxon>Eukaryota</taxon>
        <taxon>Sar</taxon>
        <taxon>Stramenopiles</taxon>
        <taxon>Oomycota</taxon>
        <taxon>Peronosporomycetes</taxon>
        <taxon>Albuginales</taxon>
        <taxon>Albuginaceae</taxon>
        <taxon>Albugo</taxon>
    </lineage>
</organism>
<keyword evidence="1" id="KW-0472">Membrane</keyword>
<name>A0A024GPC5_9STRA</name>
<evidence type="ECO:0000256" key="1">
    <source>
        <dbReference type="SAM" id="Phobius"/>
    </source>
</evidence>
<accession>A0A024GPC5</accession>
<evidence type="ECO:0000313" key="3">
    <source>
        <dbReference type="Proteomes" id="UP000053237"/>
    </source>
</evidence>
<dbReference type="Proteomes" id="UP000053237">
    <property type="component" value="Unassembled WGS sequence"/>
</dbReference>
<dbReference type="InParanoid" id="A0A024GPC5"/>
<gene>
    <name evidence="2" type="ORF">BN9_097300</name>
</gene>
<protein>
    <submittedName>
        <fullName evidence="2">Uncharacterized protein</fullName>
    </submittedName>
</protein>
<feature type="transmembrane region" description="Helical" evidence="1">
    <location>
        <begin position="49"/>
        <end position="70"/>
    </location>
</feature>
<reference evidence="2 3" key="1">
    <citation type="submission" date="2012-05" db="EMBL/GenBank/DDBJ databases">
        <title>Recombination and specialization in a pathogen metapopulation.</title>
        <authorList>
            <person name="Gardiner A."/>
            <person name="Kemen E."/>
            <person name="Schultz-Larsen T."/>
            <person name="MacLean D."/>
            <person name="Van Oosterhout C."/>
            <person name="Jones J.D.G."/>
        </authorList>
    </citation>
    <scope>NUCLEOTIDE SEQUENCE [LARGE SCALE GENOMIC DNA]</scope>
    <source>
        <strain evidence="2 3">Ac Nc2</strain>
    </source>
</reference>
<keyword evidence="3" id="KW-1185">Reference proteome</keyword>
<feature type="transmembrane region" description="Helical" evidence="1">
    <location>
        <begin position="20"/>
        <end position="42"/>
    </location>
</feature>
<keyword evidence="1" id="KW-0812">Transmembrane</keyword>
<dbReference type="EMBL" id="CAIX01000235">
    <property type="protein sequence ID" value="CCI48580.1"/>
    <property type="molecule type" value="Genomic_DNA"/>
</dbReference>
<proteinExistence type="predicted"/>
<comment type="caution">
    <text evidence="2">The sequence shown here is derived from an EMBL/GenBank/DDBJ whole genome shotgun (WGS) entry which is preliminary data.</text>
</comment>
<dbReference type="AlphaFoldDB" id="A0A024GPC5"/>
<evidence type="ECO:0000313" key="2">
    <source>
        <dbReference type="EMBL" id="CCI48580.1"/>
    </source>
</evidence>
<keyword evidence="1" id="KW-1133">Transmembrane helix</keyword>